<reference evidence="21" key="1">
    <citation type="submission" date="2015-02" db="EMBL/GenBank/DDBJ databases">
        <title>Genome sequencing for Strongylocentrotus purpuratus.</title>
        <authorList>
            <person name="Murali S."/>
            <person name="Liu Y."/>
            <person name="Vee V."/>
            <person name="English A."/>
            <person name="Wang M."/>
            <person name="Skinner E."/>
            <person name="Han Y."/>
            <person name="Muzny D.M."/>
            <person name="Worley K.C."/>
            <person name="Gibbs R.A."/>
        </authorList>
    </citation>
    <scope>NUCLEOTIDE SEQUENCE</scope>
</reference>
<dbReference type="Pfam" id="PF07700">
    <property type="entry name" value="HNOB"/>
    <property type="match status" value="1"/>
</dbReference>
<evidence type="ECO:0000256" key="5">
    <source>
        <dbReference type="ARBA" id="ARBA00022490"/>
    </source>
</evidence>
<dbReference type="GO" id="GO:0019934">
    <property type="term" value="P:cGMP-mediated signaling"/>
    <property type="evidence" value="ECO:0000318"/>
    <property type="project" value="GO_Central"/>
</dbReference>
<evidence type="ECO:0000256" key="17">
    <source>
        <dbReference type="RuleBase" id="RU000405"/>
    </source>
</evidence>
<evidence type="ECO:0000256" key="3">
    <source>
        <dbReference type="ARBA" id="ARBA00004496"/>
    </source>
</evidence>
<dbReference type="PANTHER" id="PTHR45655:SF2">
    <property type="entry name" value="GUANYLATE CYCLASE SOLUBLE SUBUNIT BETA-1"/>
    <property type="match status" value="1"/>
</dbReference>
<comment type="cofactor">
    <cofactor evidence="2">
        <name>heme</name>
        <dbReference type="ChEBI" id="CHEBI:30413"/>
    </cofactor>
</comment>
<dbReference type="InterPro" id="IPR011644">
    <property type="entry name" value="Heme_NO-bd"/>
</dbReference>
<evidence type="ECO:0000256" key="18">
    <source>
        <dbReference type="SAM" id="Coils"/>
    </source>
</evidence>
<evidence type="ECO:0000256" key="7">
    <source>
        <dbReference type="ARBA" id="ARBA00022723"/>
    </source>
</evidence>
<dbReference type="SUPFAM" id="SSF111126">
    <property type="entry name" value="Ligand-binding domain in the NO signalling and Golgi transport"/>
    <property type="match status" value="1"/>
</dbReference>
<comment type="similarity">
    <text evidence="17">Belongs to the adenylyl cyclase class-4/guanylyl cyclase family.</text>
</comment>
<evidence type="ECO:0000256" key="1">
    <source>
        <dbReference type="ARBA" id="ARBA00001436"/>
    </source>
</evidence>
<dbReference type="Proteomes" id="UP000007110">
    <property type="component" value="Unassembled WGS sequence"/>
</dbReference>
<feature type="domain" description="Guanylate cyclase" evidence="19">
    <location>
        <begin position="414"/>
        <end position="543"/>
    </location>
</feature>
<dbReference type="InterPro" id="IPR042463">
    <property type="entry name" value="HNOB_dom_associated_sf"/>
</dbReference>
<dbReference type="FunCoup" id="A0A7M7RBS0">
    <property type="interactions" value="451"/>
</dbReference>
<dbReference type="Pfam" id="PF00211">
    <property type="entry name" value="Guanylate_cyc"/>
    <property type="match status" value="1"/>
</dbReference>
<evidence type="ECO:0000256" key="12">
    <source>
        <dbReference type="ARBA" id="ARBA00023293"/>
    </source>
</evidence>
<dbReference type="InterPro" id="IPR024096">
    <property type="entry name" value="NO_sig/Golgi_transp_ligand-bd"/>
</dbReference>
<feature type="coiled-coil region" evidence="18">
    <location>
        <begin position="359"/>
        <end position="386"/>
    </location>
</feature>
<keyword evidence="10" id="KW-0342">GTP-binding</keyword>
<evidence type="ECO:0000256" key="10">
    <source>
        <dbReference type="ARBA" id="ARBA00023134"/>
    </source>
</evidence>
<dbReference type="InterPro" id="IPR038158">
    <property type="entry name" value="H-NOX_domain_sf"/>
</dbReference>
<dbReference type="GeneID" id="581605"/>
<evidence type="ECO:0000313" key="21">
    <source>
        <dbReference type="Proteomes" id="UP000007110"/>
    </source>
</evidence>
<dbReference type="GO" id="GO:0008074">
    <property type="term" value="C:guanylate cyclase complex, soluble"/>
    <property type="evidence" value="ECO:0000318"/>
    <property type="project" value="GO_Central"/>
</dbReference>
<dbReference type="PROSITE" id="PS00452">
    <property type="entry name" value="GUANYLATE_CYCLASE_1"/>
    <property type="match status" value="1"/>
</dbReference>
<dbReference type="EnsemblMetazoa" id="XM_781593">
    <property type="protein sequence ID" value="XP_786686"/>
    <property type="gene ID" value="LOC581605"/>
</dbReference>
<dbReference type="AlphaFoldDB" id="A0A7M7RBS0"/>
<reference evidence="20" key="2">
    <citation type="submission" date="2021-01" db="UniProtKB">
        <authorList>
            <consortium name="EnsemblMetazoa"/>
        </authorList>
    </citation>
    <scope>IDENTIFICATION</scope>
</reference>
<evidence type="ECO:0000256" key="4">
    <source>
        <dbReference type="ARBA" id="ARBA00012202"/>
    </source>
</evidence>
<dbReference type="RefSeq" id="XP_786686.3">
    <property type="nucleotide sequence ID" value="XM_781593.5"/>
</dbReference>
<evidence type="ECO:0000256" key="6">
    <source>
        <dbReference type="ARBA" id="ARBA00022617"/>
    </source>
</evidence>
<dbReference type="OrthoDB" id="6127067at2759"/>
<dbReference type="Gene3D" id="6.10.250.780">
    <property type="match status" value="1"/>
</dbReference>
<dbReference type="FunFam" id="3.30.450.260:FF:000001">
    <property type="entry name" value="guanylate cyclase soluble subunit beta-1 isoform X1"/>
    <property type="match status" value="1"/>
</dbReference>
<keyword evidence="12" id="KW-0141">cGMP biosynthesis</keyword>
<dbReference type="FunFam" id="3.30.70.1230:FF:000005">
    <property type="entry name" value="Guanylate cyclase soluble subunit beta-1"/>
    <property type="match status" value="1"/>
</dbReference>
<dbReference type="GO" id="GO:0070482">
    <property type="term" value="P:response to oxygen levels"/>
    <property type="evidence" value="ECO:0000318"/>
    <property type="project" value="GO_Central"/>
</dbReference>
<dbReference type="InterPro" id="IPR029787">
    <property type="entry name" value="Nucleotide_cyclase"/>
</dbReference>
<dbReference type="EC" id="4.6.1.2" evidence="4"/>
<dbReference type="InterPro" id="IPR011645">
    <property type="entry name" value="HNOB_dom_associated"/>
</dbReference>
<dbReference type="CTD" id="2983"/>
<name>A0A7M7RBS0_STRPU</name>
<dbReference type="CDD" id="cd07302">
    <property type="entry name" value="CHD"/>
    <property type="match status" value="1"/>
</dbReference>
<keyword evidence="6" id="KW-0349">Heme</keyword>
<evidence type="ECO:0000259" key="19">
    <source>
        <dbReference type="PROSITE" id="PS50125"/>
    </source>
</evidence>
<dbReference type="Gene3D" id="3.30.70.1230">
    <property type="entry name" value="Nucleotide cyclase"/>
    <property type="match status" value="1"/>
</dbReference>
<comment type="subcellular location">
    <subcellularLocation>
        <location evidence="3">Cytoplasm</location>
    </subcellularLocation>
</comment>
<dbReference type="GO" id="GO:0006182">
    <property type="term" value="P:cGMP biosynthetic process"/>
    <property type="evidence" value="ECO:0000318"/>
    <property type="project" value="GO_Central"/>
</dbReference>
<dbReference type="GO" id="GO:0020037">
    <property type="term" value="F:heme binding"/>
    <property type="evidence" value="ECO:0007669"/>
    <property type="project" value="InterPro"/>
</dbReference>
<dbReference type="PANTHER" id="PTHR45655">
    <property type="entry name" value="GUANYLATE CYCLASE SOLUBLE SUBUNIT BETA-2"/>
    <property type="match status" value="1"/>
</dbReference>
<organism evidence="20 21">
    <name type="scientific">Strongylocentrotus purpuratus</name>
    <name type="common">Purple sea urchin</name>
    <dbReference type="NCBI Taxonomy" id="7668"/>
    <lineage>
        <taxon>Eukaryota</taxon>
        <taxon>Metazoa</taxon>
        <taxon>Echinodermata</taxon>
        <taxon>Eleutherozoa</taxon>
        <taxon>Echinozoa</taxon>
        <taxon>Echinoidea</taxon>
        <taxon>Euechinoidea</taxon>
        <taxon>Echinacea</taxon>
        <taxon>Camarodonta</taxon>
        <taxon>Echinidea</taxon>
        <taxon>Strongylocentrotidae</taxon>
        <taxon>Strongylocentrotus</taxon>
    </lineage>
</organism>
<keyword evidence="18" id="KW-0175">Coiled coil</keyword>
<evidence type="ECO:0000313" key="20">
    <source>
        <dbReference type="EnsemblMetazoa" id="XP_786686"/>
    </source>
</evidence>
<proteinExistence type="inferred from homology"/>
<keyword evidence="8" id="KW-0547">Nucleotide-binding</keyword>
<dbReference type="InterPro" id="IPR001054">
    <property type="entry name" value="A/G_cyclase"/>
</dbReference>
<keyword evidence="11 17" id="KW-0456">Lyase</keyword>
<dbReference type="GO" id="GO:0005525">
    <property type="term" value="F:GTP binding"/>
    <property type="evidence" value="ECO:0007669"/>
    <property type="project" value="UniProtKB-KW"/>
</dbReference>
<dbReference type="Pfam" id="PF07701">
    <property type="entry name" value="HNOBA"/>
    <property type="match status" value="1"/>
</dbReference>
<dbReference type="Gene3D" id="3.90.1520.10">
    <property type="entry name" value="H-NOX domain"/>
    <property type="match status" value="1"/>
</dbReference>
<sequence length="604" mass="68232">MYGFVNHALELLVLREHGQDKWEEIKREAAVEIEGSFLVRIVYDDVLSYDLVGAAVKVLEISANDLLEAFGRMFFEFCVESGYDNILNVLGSTTRHFLQNLDALHDHLASIYPGMRAPSFRCSTRDSDGALVLHYYSERPGLEHIVIGLVRSVAKTLHGSEVHVEIIKNKGEDCDHVQFAIIEKVETAKIEKQARQNLLALSKEPKISPSTLCRILPFHIMFNADLHVEQAGNSIQRIVPNIINPNCRMTDLFHIVRPHMEFTFKSILSHANTIYVLKTNPGVVNPNNPRNGSIPALKLKGQMLHVPESNVLLYLCSPHVINLDELRQRELYLSDIPLHDATRDLVLISERFDEEYKLTQKLEILTDKLQQTYREIENEKKKTDRLLYSILPPSVANELRHHRPVPAKKFECVTLMFSGIFGFGDFCRRYSHDAMKIVSLLNSVYTKFDVLMENNPDVYKVETVGDKYMAVSGLPVPCADHAKCIAKMALEMKELSADVIMEGDPIVITIGVYSGEVVTGVVGQRMPRYCLFGNTVNLTSRTETTGITGKINIADTAYDCLMEPQNADPTFQFDFRGLINMKGKPKPCPCYLLSRKPAEAKPEP</sequence>
<comment type="function">
    <text evidence="13">Mediates responses to nitric oxide (NO) by catalyzing the biosynthesis of the signaling molecule cGMP.</text>
</comment>
<dbReference type="OMA" id="SHARCIG"/>
<dbReference type="InterPro" id="IPR018297">
    <property type="entry name" value="A/G_cyclase_CS"/>
</dbReference>
<evidence type="ECO:0000256" key="13">
    <source>
        <dbReference type="ARBA" id="ARBA00037442"/>
    </source>
</evidence>
<keyword evidence="21" id="KW-1185">Reference proteome</keyword>
<dbReference type="InParanoid" id="A0A7M7RBS0"/>
<dbReference type="SMART" id="SM00044">
    <property type="entry name" value="CYCc"/>
    <property type="match status" value="1"/>
</dbReference>
<evidence type="ECO:0000256" key="15">
    <source>
        <dbReference type="ARBA" id="ARBA00041698"/>
    </source>
</evidence>
<evidence type="ECO:0000256" key="2">
    <source>
        <dbReference type="ARBA" id="ARBA00001971"/>
    </source>
</evidence>
<evidence type="ECO:0000256" key="11">
    <source>
        <dbReference type="ARBA" id="ARBA00023239"/>
    </source>
</evidence>
<keyword evidence="9" id="KW-0408">Iron</keyword>
<dbReference type="SUPFAM" id="SSF55073">
    <property type="entry name" value="Nucleotide cyclase"/>
    <property type="match status" value="1"/>
</dbReference>
<evidence type="ECO:0000256" key="14">
    <source>
        <dbReference type="ARBA" id="ARBA00039698"/>
    </source>
</evidence>
<evidence type="ECO:0000256" key="16">
    <source>
        <dbReference type="ARBA" id="ARBA00043208"/>
    </source>
</evidence>
<comment type="catalytic activity">
    <reaction evidence="1">
        <text>GTP = 3',5'-cyclic GMP + diphosphate</text>
        <dbReference type="Rhea" id="RHEA:13665"/>
        <dbReference type="ChEBI" id="CHEBI:33019"/>
        <dbReference type="ChEBI" id="CHEBI:37565"/>
        <dbReference type="ChEBI" id="CHEBI:57746"/>
        <dbReference type="EC" id="4.6.1.2"/>
    </reaction>
</comment>
<protein>
    <recommendedName>
        <fullName evidence="14">Guanylate cyclase soluble subunit beta-1</fullName>
        <ecNumber evidence="4">4.6.1.2</ecNumber>
    </recommendedName>
    <alternativeName>
        <fullName evidence="15">Guanylate cyclase soluble subunit beta-3</fullName>
    </alternativeName>
    <alternativeName>
        <fullName evidence="16">Soluble guanylate cyclase small subunit</fullName>
    </alternativeName>
</protein>
<dbReference type="FunFam" id="3.90.1520.10:FF:000001">
    <property type="entry name" value="Guanylate cyclase soluble subunit beta-1"/>
    <property type="match status" value="1"/>
</dbReference>
<evidence type="ECO:0000256" key="8">
    <source>
        <dbReference type="ARBA" id="ARBA00022741"/>
    </source>
</evidence>
<dbReference type="KEGG" id="spu:581605"/>
<dbReference type="Gene3D" id="3.30.450.260">
    <property type="entry name" value="Haem NO binding associated domain"/>
    <property type="match status" value="1"/>
</dbReference>
<dbReference type="GO" id="GO:0004383">
    <property type="term" value="F:guanylate cyclase activity"/>
    <property type="evidence" value="ECO:0000318"/>
    <property type="project" value="GO_Central"/>
</dbReference>
<keyword evidence="5" id="KW-0963">Cytoplasm</keyword>
<dbReference type="PROSITE" id="PS50125">
    <property type="entry name" value="GUANYLATE_CYCLASE_2"/>
    <property type="match status" value="1"/>
</dbReference>
<dbReference type="GO" id="GO:0046872">
    <property type="term" value="F:metal ion binding"/>
    <property type="evidence" value="ECO:0007669"/>
    <property type="project" value="UniProtKB-KW"/>
</dbReference>
<keyword evidence="7" id="KW-0479">Metal-binding</keyword>
<evidence type="ECO:0000256" key="9">
    <source>
        <dbReference type="ARBA" id="ARBA00023004"/>
    </source>
</evidence>
<accession>A0A7M7RBS0</accession>